<dbReference type="Proteomes" id="UP000190951">
    <property type="component" value="Chromosome"/>
</dbReference>
<name>A0A1S8M2I7_9CLOT</name>
<evidence type="ECO:0000313" key="1">
    <source>
        <dbReference type="EMBL" id="URZ11811.1"/>
    </source>
</evidence>
<keyword evidence="2" id="KW-1185">Reference proteome</keyword>
<protein>
    <submittedName>
        <fullName evidence="1">Uncharacterized protein</fullName>
    </submittedName>
</protein>
<accession>A0A1S8M2I7</accession>
<dbReference type="EMBL" id="CP096983">
    <property type="protein sequence ID" value="URZ11811.1"/>
    <property type="molecule type" value="Genomic_DNA"/>
</dbReference>
<dbReference type="KEGG" id="crw:CROST_025280"/>
<organism evidence="1 2">
    <name type="scientific">Clostridium felsineum</name>
    <dbReference type="NCBI Taxonomy" id="36839"/>
    <lineage>
        <taxon>Bacteria</taxon>
        <taxon>Bacillati</taxon>
        <taxon>Bacillota</taxon>
        <taxon>Clostridia</taxon>
        <taxon>Eubacteriales</taxon>
        <taxon>Clostridiaceae</taxon>
        <taxon>Clostridium</taxon>
    </lineage>
</organism>
<proteinExistence type="predicted"/>
<dbReference type="RefSeq" id="WP_176091572.1">
    <property type="nucleotide sequence ID" value="NZ_CP096983.1"/>
</dbReference>
<dbReference type="AlphaFoldDB" id="A0A1S8M2I7"/>
<reference evidence="1 2" key="1">
    <citation type="submission" date="2022-04" db="EMBL/GenBank/DDBJ databases">
        <title>Genome sequence of C. roseum typestrain.</title>
        <authorList>
            <person name="Poehlein A."/>
            <person name="Schoch T."/>
            <person name="Duerre P."/>
            <person name="Daniel R."/>
        </authorList>
    </citation>
    <scope>NUCLEOTIDE SEQUENCE [LARGE SCALE GENOMIC DNA]</scope>
    <source>
        <strain evidence="1 2">DSM 7320</strain>
    </source>
</reference>
<dbReference type="STRING" id="84029.CROST_24570"/>
<gene>
    <name evidence="1" type="ORF">CROST_025280</name>
</gene>
<sequence>MNRIQQLYKDLFGIEPEVKDKNDLEELEEKLEKDLAEVKSIEKNSK</sequence>
<evidence type="ECO:0000313" key="2">
    <source>
        <dbReference type="Proteomes" id="UP000190951"/>
    </source>
</evidence>